<evidence type="ECO:0000259" key="1">
    <source>
        <dbReference type="PROSITE" id="PS50191"/>
    </source>
</evidence>
<protein>
    <recommendedName>
        <fullName evidence="5">CRAL-TRIO domain-containing protein</fullName>
    </recommendedName>
</protein>
<evidence type="ECO:0008006" key="5">
    <source>
        <dbReference type="Google" id="ProtNLM"/>
    </source>
</evidence>
<dbReference type="PROSITE" id="PS50191">
    <property type="entry name" value="CRAL_TRIO"/>
    <property type="match status" value="1"/>
</dbReference>
<dbReference type="GeneID" id="40324778"/>
<dbReference type="PANTHER" id="PTHR45657">
    <property type="entry name" value="CRAL-TRIO DOMAIN-CONTAINING PROTEIN YKL091C-RELATED"/>
    <property type="match status" value="1"/>
</dbReference>
<dbReference type="InterPro" id="IPR001251">
    <property type="entry name" value="CRAL-TRIO_dom"/>
</dbReference>
<dbReference type="SMART" id="SM00516">
    <property type="entry name" value="SEC14"/>
    <property type="match status" value="1"/>
</dbReference>
<feature type="domain" description="GOLD" evidence="2">
    <location>
        <begin position="420"/>
        <end position="537"/>
    </location>
</feature>
<dbReference type="InterPro" id="IPR036273">
    <property type="entry name" value="CRAL/TRIO_N_dom_sf"/>
</dbReference>
<dbReference type="AlphaFoldDB" id="A0A3R7MUL5"/>
<organism evidence="3 4">
    <name type="scientific">Trypanosoma rangeli</name>
    <dbReference type="NCBI Taxonomy" id="5698"/>
    <lineage>
        <taxon>Eukaryota</taxon>
        <taxon>Discoba</taxon>
        <taxon>Euglenozoa</taxon>
        <taxon>Kinetoplastea</taxon>
        <taxon>Metakinetoplastina</taxon>
        <taxon>Trypanosomatida</taxon>
        <taxon>Trypanosomatidae</taxon>
        <taxon>Trypanosoma</taxon>
        <taxon>Herpetosoma</taxon>
    </lineage>
</organism>
<evidence type="ECO:0000313" key="4">
    <source>
        <dbReference type="Proteomes" id="UP000283634"/>
    </source>
</evidence>
<dbReference type="SUPFAM" id="SSF52087">
    <property type="entry name" value="CRAL/TRIO domain"/>
    <property type="match status" value="1"/>
</dbReference>
<gene>
    <name evidence="3" type="ORF">TraAM80_00845</name>
</gene>
<dbReference type="PROSITE" id="PS50866">
    <property type="entry name" value="GOLD"/>
    <property type="match status" value="1"/>
</dbReference>
<name>A0A3R7MUL5_TRYRA</name>
<dbReference type="OrthoDB" id="1434354at2759"/>
<accession>A0A3R7MUL5</accession>
<dbReference type="SUPFAM" id="SSF101576">
    <property type="entry name" value="Supernatant protein factor (SPF), C-terminal domain"/>
    <property type="match status" value="1"/>
</dbReference>
<dbReference type="Gene3D" id="2.60.120.680">
    <property type="entry name" value="GOLD domain"/>
    <property type="match status" value="1"/>
</dbReference>
<comment type="caution">
    <text evidence="3">The sequence shown here is derived from an EMBL/GenBank/DDBJ whole genome shotgun (WGS) entry which is preliminary data.</text>
</comment>
<dbReference type="Gene3D" id="3.40.525.10">
    <property type="entry name" value="CRAL-TRIO lipid binding domain"/>
    <property type="match status" value="1"/>
</dbReference>
<evidence type="ECO:0000313" key="3">
    <source>
        <dbReference type="EMBL" id="RNF11518.1"/>
    </source>
</evidence>
<dbReference type="OMA" id="TYEIRAF"/>
<dbReference type="Pfam" id="PF00650">
    <property type="entry name" value="CRAL_TRIO"/>
    <property type="match status" value="1"/>
</dbReference>
<dbReference type="InterPro" id="IPR051026">
    <property type="entry name" value="PI/PC_transfer"/>
</dbReference>
<dbReference type="SUPFAM" id="SSF46938">
    <property type="entry name" value="CRAL/TRIO N-terminal domain"/>
    <property type="match status" value="1"/>
</dbReference>
<dbReference type="CDD" id="cd00170">
    <property type="entry name" value="SEC14"/>
    <property type="match status" value="1"/>
</dbReference>
<dbReference type="PANTHER" id="PTHR45657:SF1">
    <property type="entry name" value="CRAL-TRIO DOMAIN-CONTAINING PROTEIN YKL091C-RELATED"/>
    <property type="match status" value="1"/>
</dbReference>
<evidence type="ECO:0000259" key="2">
    <source>
        <dbReference type="PROSITE" id="PS50866"/>
    </source>
</evidence>
<dbReference type="InterPro" id="IPR036598">
    <property type="entry name" value="GOLD_dom_sf"/>
</dbReference>
<keyword evidence="4" id="KW-1185">Reference proteome</keyword>
<dbReference type="Proteomes" id="UP000283634">
    <property type="component" value="Unassembled WGS sequence"/>
</dbReference>
<sequence>MRKMQNTPHFGRKTSLKKNNIKVDVDALVDEVLWRIALQVPGSVAHGSPTQQTRSESKGNVPCLTTAAGERTRTSFSGLPQFEYCSSTEDRSLLTYRYLKANNFNLEDTVAMIVDANKFRKQHRLDSIMIFPSLIPLRGFNEKEICTALQLPMATQIPRDPCSSQITFVRDIQVEYLNNHSILKPILSLINRHYPNSIHYWDKDGHPVMYGRLGHINFKELFRELGRISPLHQRPEDLIVLFHIYGNELLWKVLQYCGFKSRPPGKTTKIEWDKWNQTMTVVMDLKGAHIFDFLRGPFRKTIRGLLNLDQRYYPEILHKLVLVNCPKSVAFARWFSKFLISGKRGLWQKVMCVSEENTASVLKTLIDEDKIPYFLGGKCKCKEGCVPLNKIFGNGSLNFFCSSNDTLRVLSKTGSEGRFGESFFEGPNAGSCRLGFPTPKETENVVVMSRRKLTLTYEIRAFEDVTWEFAVKRGKIGFRAVFVACSADGHTQVLMPLTTVAEAADHFFPSTAGELILTWDNTQSFFTARKLQLRVHSRAQGVNTQTSVNVPG</sequence>
<feature type="domain" description="CRAL-TRIO" evidence="1">
    <location>
        <begin position="186"/>
        <end position="383"/>
    </location>
</feature>
<dbReference type="InterPro" id="IPR009038">
    <property type="entry name" value="GOLD_dom"/>
</dbReference>
<dbReference type="RefSeq" id="XP_029242228.1">
    <property type="nucleotide sequence ID" value="XM_029377909.1"/>
</dbReference>
<proteinExistence type="predicted"/>
<dbReference type="EMBL" id="MKGL01000016">
    <property type="protein sequence ID" value="RNF11518.1"/>
    <property type="molecule type" value="Genomic_DNA"/>
</dbReference>
<reference evidence="3 4" key="1">
    <citation type="journal article" date="2018" name="BMC Genomics">
        <title>Genomic comparison of Trypanosoma conorhini and Trypanosoma rangeli to Trypanosoma cruzi strains of high and low virulence.</title>
        <authorList>
            <person name="Bradwell K.R."/>
            <person name="Koparde V.N."/>
            <person name="Matveyev A.V."/>
            <person name="Serrano M.G."/>
            <person name="Alves J.M."/>
            <person name="Parikh H."/>
            <person name="Huang B."/>
            <person name="Lee V."/>
            <person name="Espinosa-Alvarez O."/>
            <person name="Ortiz P.A."/>
            <person name="Costa-Martins A.G."/>
            <person name="Teixeira M.M."/>
            <person name="Buck G.A."/>
        </authorList>
    </citation>
    <scope>NUCLEOTIDE SEQUENCE [LARGE SCALE GENOMIC DNA]</scope>
    <source>
        <strain evidence="3 4">AM80</strain>
    </source>
</reference>
<dbReference type="InterPro" id="IPR036865">
    <property type="entry name" value="CRAL-TRIO_dom_sf"/>
</dbReference>